<keyword evidence="14" id="KW-1185">Reference proteome</keyword>
<evidence type="ECO:0000256" key="1">
    <source>
        <dbReference type="ARBA" id="ARBA00000798"/>
    </source>
</evidence>
<dbReference type="InterPro" id="IPR001736">
    <property type="entry name" value="PLipase_D/transphosphatidylase"/>
</dbReference>
<comment type="caution">
    <text evidence="13">The sequence shown here is derived from an EMBL/GenBank/DDBJ whole genome shotgun (WGS) entry which is preliminary data.</text>
</comment>
<evidence type="ECO:0000256" key="2">
    <source>
        <dbReference type="ARBA" id="ARBA00003145"/>
    </source>
</evidence>
<dbReference type="SUPFAM" id="SSF56024">
    <property type="entry name" value="Phospholipase D/nuclease"/>
    <property type="match status" value="2"/>
</dbReference>
<accession>A0A2T5V6K1</accession>
<keyword evidence="7" id="KW-0378">Hydrolase</keyword>
<dbReference type="InterPro" id="IPR025202">
    <property type="entry name" value="PLD-like_dom"/>
</dbReference>
<dbReference type="PANTHER" id="PTHR18896:SF76">
    <property type="entry name" value="PHOSPHOLIPASE"/>
    <property type="match status" value="1"/>
</dbReference>
<comment type="subcellular location">
    <subcellularLocation>
        <location evidence="3">Secreted</location>
    </subcellularLocation>
</comment>
<evidence type="ECO:0000256" key="5">
    <source>
        <dbReference type="ARBA" id="ARBA00022525"/>
    </source>
</evidence>
<evidence type="ECO:0000259" key="12">
    <source>
        <dbReference type="PROSITE" id="PS50035"/>
    </source>
</evidence>
<dbReference type="SMART" id="SM00155">
    <property type="entry name" value="PLDc"/>
    <property type="match status" value="2"/>
</dbReference>
<evidence type="ECO:0000313" key="13">
    <source>
        <dbReference type="EMBL" id="PTW59388.1"/>
    </source>
</evidence>
<protein>
    <recommendedName>
        <fullName evidence="4">Phospholipase D</fullName>
    </recommendedName>
    <alternativeName>
        <fullName evidence="9">Choline phosphatase</fullName>
    </alternativeName>
</protein>
<dbReference type="Pfam" id="PF13091">
    <property type="entry name" value="PLDc_2"/>
    <property type="match status" value="1"/>
</dbReference>
<dbReference type="Proteomes" id="UP000244081">
    <property type="component" value="Unassembled WGS sequence"/>
</dbReference>
<keyword evidence="6" id="KW-0677">Repeat</keyword>
<comment type="catalytic activity">
    <reaction evidence="1">
        <text>a 1,2-diacyl-sn-glycero-3-phosphocholine + H2O = a 1,2-diacyl-sn-glycero-3-phosphate + choline + H(+)</text>
        <dbReference type="Rhea" id="RHEA:14445"/>
        <dbReference type="ChEBI" id="CHEBI:15354"/>
        <dbReference type="ChEBI" id="CHEBI:15377"/>
        <dbReference type="ChEBI" id="CHEBI:15378"/>
        <dbReference type="ChEBI" id="CHEBI:57643"/>
        <dbReference type="ChEBI" id="CHEBI:58608"/>
        <dbReference type="EC" id="3.1.4.4"/>
    </reaction>
</comment>
<feature type="domain" description="PLD phosphodiesterase" evidence="12">
    <location>
        <begin position="162"/>
        <end position="189"/>
    </location>
</feature>
<dbReference type="Gene3D" id="3.30.870.10">
    <property type="entry name" value="Endonuclease Chain A"/>
    <property type="match status" value="2"/>
</dbReference>
<name>A0A2T5V6K1_9HYPH</name>
<dbReference type="Pfam" id="PF00614">
    <property type="entry name" value="PLDc"/>
    <property type="match status" value="1"/>
</dbReference>
<evidence type="ECO:0000313" key="14">
    <source>
        <dbReference type="Proteomes" id="UP000244081"/>
    </source>
</evidence>
<dbReference type="GO" id="GO:0009395">
    <property type="term" value="P:phospholipid catabolic process"/>
    <property type="evidence" value="ECO:0007669"/>
    <property type="project" value="TreeGrafter"/>
</dbReference>
<keyword evidence="5" id="KW-0964">Secreted</keyword>
<evidence type="ECO:0000256" key="11">
    <source>
        <dbReference type="SAM" id="Phobius"/>
    </source>
</evidence>
<keyword evidence="11" id="KW-0812">Transmembrane</keyword>
<feature type="transmembrane region" description="Helical" evidence="11">
    <location>
        <begin position="672"/>
        <end position="697"/>
    </location>
</feature>
<evidence type="ECO:0000256" key="8">
    <source>
        <dbReference type="ARBA" id="ARBA00023098"/>
    </source>
</evidence>
<dbReference type="Pfam" id="PF09335">
    <property type="entry name" value="VTT_dom"/>
    <property type="match status" value="1"/>
</dbReference>
<keyword evidence="8" id="KW-0443">Lipid metabolism</keyword>
<evidence type="ECO:0000256" key="10">
    <source>
        <dbReference type="SAM" id="MobiDB-lite"/>
    </source>
</evidence>
<gene>
    <name evidence="13" type="ORF">C8N35_107101</name>
</gene>
<feature type="domain" description="PLD phosphodiesterase" evidence="12">
    <location>
        <begin position="386"/>
        <end position="413"/>
    </location>
</feature>
<dbReference type="PROSITE" id="PS50035">
    <property type="entry name" value="PLD"/>
    <property type="match status" value="2"/>
</dbReference>
<evidence type="ECO:0000256" key="7">
    <source>
        <dbReference type="ARBA" id="ARBA00022801"/>
    </source>
</evidence>
<dbReference type="EMBL" id="QAYG01000007">
    <property type="protein sequence ID" value="PTW59388.1"/>
    <property type="molecule type" value="Genomic_DNA"/>
</dbReference>
<dbReference type="InterPro" id="IPR015679">
    <property type="entry name" value="PLipase_D_fam"/>
</dbReference>
<evidence type="ECO:0000256" key="3">
    <source>
        <dbReference type="ARBA" id="ARBA00004613"/>
    </source>
</evidence>
<keyword evidence="11" id="KW-1133">Transmembrane helix</keyword>
<proteinExistence type="predicted"/>
<dbReference type="CDD" id="cd09143">
    <property type="entry name" value="PLDc_vPLD1_2_like_bac_2"/>
    <property type="match status" value="1"/>
</dbReference>
<dbReference type="CDD" id="cd09140">
    <property type="entry name" value="PLDc_vPLD1_2_like_bac_1"/>
    <property type="match status" value="1"/>
</dbReference>
<dbReference type="GO" id="GO:0004630">
    <property type="term" value="F:phospholipase D activity"/>
    <property type="evidence" value="ECO:0007669"/>
    <property type="project" value="UniProtKB-EC"/>
</dbReference>
<dbReference type="RefSeq" id="WP_210203572.1">
    <property type="nucleotide sequence ID" value="NZ_QAYG01000007.1"/>
</dbReference>
<dbReference type="InterPro" id="IPR032816">
    <property type="entry name" value="VTT_dom"/>
</dbReference>
<keyword evidence="11" id="KW-0472">Membrane</keyword>
<sequence>MLMETGPDGSHDDRSPNATRNGASSHDAPTAGADESVFEPGRNVWRVEHAPRVAPLIDAGAYFGALRKAMLMARKSIVIVGWDIESRMRLVGPDGTVDDDLPETFAAFLTELVRRNDNLHVRLLLWDYSMLFSLERELAPRLRLFWSTPPQIELCLDDEIPLGASQHQKIVVIDDTIAFSGGLDLTRRRWDNPTHKAEDERRIDPTGSSYGPFHDVQMAVDGDAATALGDLVRERWRIATDERLERPATDDDVLSPETDPWPEDLTPLFRDARIGISRTCPAHEGAPAVTEVEDLWYDMIGRAERAIYIENQFLTALTLARKLADRLKQRPKLEAVVVVPDTYPEWLAKASMLDGRQRFMQVLRDAGVADRVRLVYPQASDDGVNVAIMVHAKVMVIDDRWLRIGSANLCNRSIGFDSECDLTLEARDEAQRFAVREVRNRLLGEHVGAEPTKLQAAIDTAQGSLFDAIDALPKTRRTLVPVADEEINVPVSLRQIGDPPEPLYGLNPAADVAPDPRWWPTIVRAAIAIGVIGLAILAWRYSPVADPERLGQLFQGISRHPWAPGIVIASFIAGGLVAFPVTVLILATVAVFGGWLGMLLAASGATLSAIVTYLIGRKLGQRALRRMVGPRISRIRHGMSDNGVVTIASIRLVPIAPFTLINLVAGAMRVRFVDYCIGTILGLAPGLLTMTLLAQQITRLVNEPTLGRVAVFAGLIVFWSGIIFALQFLVRRYRRARS</sequence>
<feature type="transmembrane region" description="Helical" evidence="11">
    <location>
        <begin position="562"/>
        <end position="589"/>
    </location>
</feature>
<evidence type="ECO:0000256" key="4">
    <source>
        <dbReference type="ARBA" id="ARBA00018392"/>
    </source>
</evidence>
<evidence type="ECO:0000256" key="6">
    <source>
        <dbReference type="ARBA" id="ARBA00022737"/>
    </source>
</evidence>
<feature type="region of interest" description="Disordered" evidence="10">
    <location>
        <begin position="1"/>
        <end position="36"/>
    </location>
</feature>
<comment type="function">
    <text evidence="2">Could be a virulence factor.</text>
</comment>
<evidence type="ECO:0000256" key="9">
    <source>
        <dbReference type="ARBA" id="ARBA00029594"/>
    </source>
</evidence>
<dbReference type="GO" id="GO:0005576">
    <property type="term" value="C:extracellular region"/>
    <property type="evidence" value="ECO:0007669"/>
    <property type="project" value="UniProtKB-SubCell"/>
</dbReference>
<feature type="transmembrane region" description="Helical" evidence="11">
    <location>
        <begin position="518"/>
        <end position="541"/>
    </location>
</feature>
<feature type="transmembrane region" description="Helical" evidence="11">
    <location>
        <begin position="595"/>
        <end position="616"/>
    </location>
</feature>
<organism evidence="13 14">
    <name type="scientific">Breoghania corrubedonensis</name>
    <dbReference type="NCBI Taxonomy" id="665038"/>
    <lineage>
        <taxon>Bacteria</taxon>
        <taxon>Pseudomonadati</taxon>
        <taxon>Pseudomonadota</taxon>
        <taxon>Alphaproteobacteria</taxon>
        <taxon>Hyphomicrobiales</taxon>
        <taxon>Stappiaceae</taxon>
        <taxon>Breoghania</taxon>
    </lineage>
</organism>
<dbReference type="PANTHER" id="PTHR18896">
    <property type="entry name" value="PHOSPHOLIPASE D"/>
    <property type="match status" value="1"/>
</dbReference>
<dbReference type="AlphaFoldDB" id="A0A2T5V6K1"/>
<feature type="transmembrane region" description="Helical" evidence="11">
    <location>
        <begin position="709"/>
        <end position="730"/>
    </location>
</feature>
<reference evidence="13 14" key="1">
    <citation type="submission" date="2018-04" db="EMBL/GenBank/DDBJ databases">
        <title>Genomic Encyclopedia of Archaeal and Bacterial Type Strains, Phase II (KMG-II): from individual species to whole genera.</title>
        <authorList>
            <person name="Goeker M."/>
        </authorList>
    </citation>
    <scope>NUCLEOTIDE SEQUENCE [LARGE SCALE GENOMIC DNA]</scope>
    <source>
        <strain evidence="13 14">DSM 23382</strain>
    </source>
</reference>